<evidence type="ECO:0000259" key="6">
    <source>
        <dbReference type="PROSITE" id="PS51716"/>
    </source>
</evidence>
<evidence type="ECO:0000256" key="2">
    <source>
        <dbReference type="ARBA" id="ARBA00022741"/>
    </source>
</evidence>
<dbReference type="Pfam" id="PF05049">
    <property type="entry name" value="IIGP"/>
    <property type="match status" value="1"/>
</dbReference>
<dbReference type="InterPro" id="IPR051515">
    <property type="entry name" value="IRG"/>
</dbReference>
<reference evidence="7 8" key="1">
    <citation type="submission" date="2020-06" db="EMBL/GenBank/DDBJ databases">
        <authorList>
            <person name="Li R."/>
            <person name="Bekaert M."/>
        </authorList>
    </citation>
    <scope>NUCLEOTIDE SEQUENCE [LARGE SCALE GENOMIC DNA]</scope>
    <source>
        <strain evidence="8">wild</strain>
    </source>
</reference>
<keyword evidence="2" id="KW-0547">Nucleotide-binding</keyword>
<dbReference type="GO" id="GO:0005525">
    <property type="term" value="F:GTP binding"/>
    <property type="evidence" value="ECO:0007669"/>
    <property type="project" value="UniProtKB-KW"/>
</dbReference>
<dbReference type="OrthoDB" id="422720at2759"/>
<proteinExistence type="inferred from homology"/>
<dbReference type="Gene3D" id="3.40.50.300">
    <property type="entry name" value="P-loop containing nucleotide triphosphate hydrolases"/>
    <property type="match status" value="1"/>
</dbReference>
<evidence type="ECO:0000256" key="4">
    <source>
        <dbReference type="ARBA" id="ARBA00023134"/>
    </source>
</evidence>
<gene>
    <name evidence="7" type="ORF">MCOR_15303</name>
</gene>
<feature type="region of interest" description="Disordered" evidence="5">
    <location>
        <begin position="114"/>
        <end position="135"/>
    </location>
</feature>
<keyword evidence="4" id="KW-0342">GTP-binding</keyword>
<dbReference type="AlphaFoldDB" id="A0A6J8B6U5"/>
<evidence type="ECO:0000313" key="7">
    <source>
        <dbReference type="EMBL" id="CAC5379213.1"/>
    </source>
</evidence>
<dbReference type="GO" id="GO:0016020">
    <property type="term" value="C:membrane"/>
    <property type="evidence" value="ECO:0007669"/>
    <property type="project" value="InterPro"/>
</dbReference>
<accession>A0A6J8B6U5</accession>
<dbReference type="SUPFAM" id="SSF52540">
    <property type="entry name" value="P-loop containing nucleoside triphosphate hydrolases"/>
    <property type="match status" value="1"/>
</dbReference>
<protein>
    <recommendedName>
        <fullName evidence="6">IRG-type G domain-containing protein</fullName>
    </recommendedName>
</protein>
<dbReference type="EMBL" id="CACVKT020002653">
    <property type="protein sequence ID" value="CAC5379213.1"/>
    <property type="molecule type" value="Genomic_DNA"/>
</dbReference>
<name>A0A6J8B6U5_MYTCO</name>
<keyword evidence="3" id="KW-0378">Hydrolase</keyword>
<dbReference type="InterPro" id="IPR007743">
    <property type="entry name" value="Immunity-related_GTPase-like"/>
</dbReference>
<dbReference type="PANTHER" id="PTHR32341:SF10">
    <property type="entry name" value="INTERFERON-INDUCIBLE GTPASE 5"/>
    <property type="match status" value="1"/>
</dbReference>
<dbReference type="PROSITE" id="PS51716">
    <property type="entry name" value="G_IRG"/>
    <property type="match status" value="1"/>
</dbReference>
<evidence type="ECO:0000256" key="3">
    <source>
        <dbReference type="ARBA" id="ARBA00022801"/>
    </source>
</evidence>
<dbReference type="InterPro" id="IPR027417">
    <property type="entry name" value="P-loop_NTPase"/>
</dbReference>
<dbReference type="InterPro" id="IPR030385">
    <property type="entry name" value="G_IRG_dom"/>
</dbReference>
<evidence type="ECO:0000313" key="8">
    <source>
        <dbReference type="Proteomes" id="UP000507470"/>
    </source>
</evidence>
<keyword evidence="8" id="KW-1185">Reference proteome</keyword>
<dbReference type="GO" id="GO:0016787">
    <property type="term" value="F:hydrolase activity"/>
    <property type="evidence" value="ECO:0007669"/>
    <property type="project" value="UniProtKB-KW"/>
</dbReference>
<sequence length="563" mass="64174">MNSYDNLKCGYCHNSVDKSQNRCEKCGHKIKKVKPKRMSCLGIRDHKPCAKRLTNETKYCPNCGKLNPNHVSEQRSVVLEKENTVEDYCRKSPKDDAVLHDKCEQSVTKVVEQTSFESEKENSVENGSKKSSEDENVLQDICGQSVSNEQNFVEPQKENTVDKCSKKNSEDDDILQDTIGQPVRNGSVGNIPIGIGDALADDMVEEFFDIASFKDELLRKLRIGGVGLYATYLIEQINLLKKVKVKVAIAGESGTGKSAFINAIRGVQSGDEGSAEEGCGNTTMEVTKYSHPKNERILLYDLPGYNTTKKTLNSFLKEVKLSDFDIFLMFFDDLPTIADAELVDQLRRTDTKFCFIRTKVDEEIEIEIDKDQEEAVLSEIKKHVQISIEKEGLESLRSANIFYISSHRPEIGEMNKLLHFIKDEISSAKYEAVLFSIPTVTKEIIGKKYTGLKRRIWFTAIAFAFLYPSMFKVEKNIKEEIIMYYRVFELDQDLADKIPNLNHRYVIQKHLQDFTLGASNMISVGHRYRFCKNFMLNLLNGLREDADTMYTHILKQQRPSQSS</sequence>
<dbReference type="PANTHER" id="PTHR32341">
    <property type="entry name" value="INTERFERON-INDUCIBLE GTPASE"/>
    <property type="match status" value="1"/>
</dbReference>
<comment type="similarity">
    <text evidence="1">Belongs to the TRAFAC class dynamin-like GTPase superfamily. IRG family.</text>
</comment>
<evidence type="ECO:0000256" key="5">
    <source>
        <dbReference type="SAM" id="MobiDB-lite"/>
    </source>
</evidence>
<feature type="compositionally biased region" description="Basic and acidic residues" evidence="5">
    <location>
        <begin position="117"/>
        <end position="133"/>
    </location>
</feature>
<feature type="domain" description="IRG-type G" evidence="6">
    <location>
        <begin position="243"/>
        <end position="424"/>
    </location>
</feature>
<organism evidence="7 8">
    <name type="scientific">Mytilus coruscus</name>
    <name type="common">Sea mussel</name>
    <dbReference type="NCBI Taxonomy" id="42192"/>
    <lineage>
        <taxon>Eukaryota</taxon>
        <taxon>Metazoa</taxon>
        <taxon>Spiralia</taxon>
        <taxon>Lophotrochozoa</taxon>
        <taxon>Mollusca</taxon>
        <taxon>Bivalvia</taxon>
        <taxon>Autobranchia</taxon>
        <taxon>Pteriomorphia</taxon>
        <taxon>Mytilida</taxon>
        <taxon>Mytiloidea</taxon>
        <taxon>Mytilidae</taxon>
        <taxon>Mytilinae</taxon>
        <taxon>Mytilus</taxon>
    </lineage>
</organism>
<dbReference type="Proteomes" id="UP000507470">
    <property type="component" value="Unassembled WGS sequence"/>
</dbReference>
<evidence type="ECO:0000256" key="1">
    <source>
        <dbReference type="ARBA" id="ARBA00005429"/>
    </source>
</evidence>